<name>A0A8T3CVP2_9TELE</name>
<dbReference type="OrthoDB" id="24952at2759"/>
<dbReference type="InterPro" id="IPR004170">
    <property type="entry name" value="WWE_dom"/>
</dbReference>
<organism evidence="9 10">
    <name type="scientific">Albula goreensis</name>
    <dbReference type="NCBI Taxonomy" id="1534307"/>
    <lineage>
        <taxon>Eukaryota</taxon>
        <taxon>Metazoa</taxon>
        <taxon>Chordata</taxon>
        <taxon>Craniata</taxon>
        <taxon>Vertebrata</taxon>
        <taxon>Euteleostomi</taxon>
        <taxon>Actinopterygii</taxon>
        <taxon>Neopterygii</taxon>
        <taxon>Teleostei</taxon>
        <taxon>Albuliformes</taxon>
        <taxon>Albulidae</taxon>
        <taxon>Albula</taxon>
    </lineage>
</organism>
<keyword evidence="3" id="KW-0539">Nucleus</keyword>
<feature type="domain" description="WWE" evidence="8">
    <location>
        <begin position="605"/>
        <end position="685"/>
    </location>
</feature>
<feature type="region of interest" description="Disordered" evidence="6">
    <location>
        <begin position="109"/>
        <end position="159"/>
    </location>
</feature>
<keyword evidence="10" id="KW-1185">Reference proteome</keyword>
<proteinExistence type="inferred from homology"/>
<evidence type="ECO:0000256" key="2">
    <source>
        <dbReference type="ARBA" id="ARBA00004906"/>
    </source>
</evidence>
<evidence type="ECO:0000256" key="6">
    <source>
        <dbReference type="SAM" id="MobiDB-lite"/>
    </source>
</evidence>
<dbReference type="GO" id="GO:1990404">
    <property type="term" value="F:NAD+-protein mono-ADP-ribosyltransferase activity"/>
    <property type="evidence" value="ECO:0007669"/>
    <property type="project" value="TreeGrafter"/>
</dbReference>
<dbReference type="Gene3D" id="3.30.720.50">
    <property type="match status" value="5"/>
</dbReference>
<feature type="domain" description="WWE" evidence="8">
    <location>
        <begin position="213"/>
        <end position="300"/>
    </location>
</feature>
<feature type="region of interest" description="Disordered" evidence="6">
    <location>
        <begin position="1"/>
        <end position="61"/>
    </location>
</feature>
<evidence type="ECO:0000259" key="8">
    <source>
        <dbReference type="PROSITE" id="PS50918"/>
    </source>
</evidence>
<dbReference type="GO" id="GO:0008270">
    <property type="term" value="F:zinc ion binding"/>
    <property type="evidence" value="ECO:0007669"/>
    <property type="project" value="UniProtKB-KW"/>
</dbReference>
<accession>A0A8T3CVP2</accession>
<dbReference type="EMBL" id="JAERUA010000017">
    <property type="protein sequence ID" value="KAI1888121.1"/>
    <property type="molecule type" value="Genomic_DNA"/>
</dbReference>
<feature type="compositionally biased region" description="Acidic residues" evidence="6">
    <location>
        <begin position="1"/>
        <end position="16"/>
    </location>
</feature>
<feature type="compositionally biased region" description="Polar residues" evidence="6">
    <location>
        <begin position="43"/>
        <end position="61"/>
    </location>
</feature>
<evidence type="ECO:0000256" key="4">
    <source>
        <dbReference type="ARBA" id="ARBA00024347"/>
    </source>
</evidence>
<protein>
    <submittedName>
        <fullName evidence="9">Uncharacterized protein</fullName>
    </submittedName>
</protein>
<evidence type="ECO:0000256" key="1">
    <source>
        <dbReference type="ARBA" id="ARBA00004123"/>
    </source>
</evidence>
<dbReference type="InterPro" id="IPR051712">
    <property type="entry name" value="ARTD-AVP"/>
</dbReference>
<dbReference type="SMART" id="SM00678">
    <property type="entry name" value="WWE"/>
    <property type="match status" value="4"/>
</dbReference>
<keyword evidence="5" id="KW-0863">Zinc-finger</keyword>
<dbReference type="GO" id="GO:0005634">
    <property type="term" value="C:nucleus"/>
    <property type="evidence" value="ECO:0007669"/>
    <property type="project" value="UniProtKB-SubCell"/>
</dbReference>
<dbReference type="SUPFAM" id="SSF117839">
    <property type="entry name" value="WWE domain"/>
    <property type="match status" value="5"/>
</dbReference>
<evidence type="ECO:0000256" key="3">
    <source>
        <dbReference type="ARBA" id="ARBA00023242"/>
    </source>
</evidence>
<comment type="similarity">
    <text evidence="4">Belongs to the ARTD/PARP family.</text>
</comment>
<dbReference type="PROSITE" id="PS50103">
    <property type="entry name" value="ZF_C3H1"/>
    <property type="match status" value="1"/>
</dbReference>
<evidence type="ECO:0000256" key="5">
    <source>
        <dbReference type="PROSITE-ProRule" id="PRU00723"/>
    </source>
</evidence>
<sequence length="880" mass="100912">MASNGDNEDPPQDSDGESQAASLWTQGDLREEYSFSEIDSDSNDTANQSEGGLESQQGASQSPATVVEVCELYNQQRCTDGKKCSKLHVCKYSLQGHCRYGSNCHLKHLNNSGTDSSGDESHRGRRRRRKKKKKKRTRDRRRSSSEEDEADDGRPHRWQINNGKEWKDIAKEYIIEAQFSKPNVKGITLYNTKYGAITIDFKKMKVRNKNLRVRRWSSSQPGKQTEWVWYCSGNRDWVEYGKKDSSGKAASVTSSAIETAFQANSAGSFTFNIDTTRYQIHFGEMHQENMASGQKRKVVRRPRFKVPQERVSILRQQIQNMAVSAPTWKFEGNSGKWYIFRHRKGTDTECSVERKNRGPVRSQSAGLHELHCQWSALHPQLQRYDSDQSVHKQGPQEVQLSVSGKMASAFDFESVTQDDYEDFNVLDDDDLYSQSFPANGQRYQWQLNDGYQWLNINNDRVIETHYCQPGAKGMLLITRDYGRIYINFDKMEVHGSQLKVRRQTFLSSDEKQEIGWYYNDNRRWHEYGSQGSSSIKASVNSSDVEQQYSANPQGNIPFTVGRFSYSIDFLGMTQTNLMTNMRRRVRRRPKFNSFLKINKGPFSSPILQTAPPGGGGWKWQFLGDEGVWTDYSSASCSMGSDDIERWYQSNPQGQVNFTGKFRYTLDFTGMLQTNNDTGTQRPVKRIQAVGQPTYQSSLFNSLLPLVTPPAMPPSLPPPADCIWEFMGDEGVWTEYQTPSCTLDSKEIERLYQLNPQGQTSFTAGMNSYTLDFARMYQSNDRFGTRRAVRRTQNGSTQLNSSGYYSSQCRWQFKDVDGTWRDYTKGHCSVSSQDIENSYQQNPNGTMNFSTGSFQYVLDFSAMTQRNQSTLTTRQTRRLQQ</sequence>
<comment type="subcellular location">
    <subcellularLocation>
        <location evidence="1">Nucleus</location>
    </subcellularLocation>
</comment>
<feature type="domain" description="WWE" evidence="8">
    <location>
        <begin position="502"/>
        <end position="587"/>
    </location>
</feature>
<keyword evidence="5" id="KW-0479">Metal-binding</keyword>
<feature type="compositionally biased region" description="Basic residues" evidence="6">
    <location>
        <begin position="123"/>
        <end position="141"/>
    </location>
</feature>
<dbReference type="PANTHER" id="PTHR45740:SF14">
    <property type="entry name" value="NOVEL PROTEIN"/>
    <property type="match status" value="1"/>
</dbReference>
<dbReference type="PANTHER" id="PTHR45740">
    <property type="entry name" value="POLY [ADP-RIBOSE] POLYMERASE"/>
    <property type="match status" value="1"/>
</dbReference>
<feature type="zinc finger region" description="C3H1-type" evidence="5">
    <location>
        <begin position="89"/>
        <end position="111"/>
    </location>
</feature>
<reference evidence="9" key="1">
    <citation type="submission" date="2021-01" db="EMBL/GenBank/DDBJ databases">
        <authorList>
            <person name="Zahm M."/>
            <person name="Roques C."/>
            <person name="Cabau C."/>
            <person name="Klopp C."/>
            <person name="Donnadieu C."/>
            <person name="Jouanno E."/>
            <person name="Lampietro C."/>
            <person name="Louis A."/>
            <person name="Herpin A."/>
            <person name="Echchiki A."/>
            <person name="Berthelot C."/>
            <person name="Parey E."/>
            <person name="Roest-Crollius H."/>
            <person name="Braasch I."/>
            <person name="Postlethwait J."/>
            <person name="Bobe J."/>
            <person name="Montfort J."/>
            <person name="Bouchez O."/>
            <person name="Begum T."/>
            <person name="Mejri S."/>
            <person name="Adams A."/>
            <person name="Chen W.-J."/>
            <person name="Guiguen Y."/>
        </authorList>
    </citation>
    <scope>NUCLEOTIDE SEQUENCE</scope>
    <source>
        <tissue evidence="9">Blood</tissue>
    </source>
</reference>
<evidence type="ECO:0000313" key="9">
    <source>
        <dbReference type="EMBL" id="KAI1888121.1"/>
    </source>
</evidence>
<feature type="domain" description="C3H1-type" evidence="7">
    <location>
        <begin position="89"/>
        <end position="111"/>
    </location>
</feature>
<dbReference type="InterPro" id="IPR018123">
    <property type="entry name" value="WWE-dom_subgr"/>
</dbReference>
<gene>
    <name evidence="9" type="ORF">AGOR_G00181780</name>
</gene>
<dbReference type="PROSITE" id="PS50918">
    <property type="entry name" value="WWE"/>
    <property type="match status" value="5"/>
</dbReference>
<dbReference type="AlphaFoldDB" id="A0A8T3CVP2"/>
<keyword evidence="5" id="KW-0862">Zinc</keyword>
<dbReference type="GO" id="GO:0003950">
    <property type="term" value="F:NAD+ poly-ADP-ribosyltransferase activity"/>
    <property type="evidence" value="ECO:0007669"/>
    <property type="project" value="TreeGrafter"/>
</dbReference>
<feature type="domain" description="WWE" evidence="8">
    <location>
        <begin position="796"/>
        <end position="877"/>
    </location>
</feature>
<dbReference type="InterPro" id="IPR000571">
    <property type="entry name" value="Znf_CCCH"/>
</dbReference>
<evidence type="ECO:0000259" key="7">
    <source>
        <dbReference type="PROSITE" id="PS50103"/>
    </source>
</evidence>
<comment type="pathway">
    <text evidence="2">Protein modification; protein ubiquitination.</text>
</comment>
<dbReference type="Pfam" id="PF23466">
    <property type="entry name" value="WWE_4"/>
    <property type="match status" value="2"/>
</dbReference>
<evidence type="ECO:0000313" key="10">
    <source>
        <dbReference type="Proteomes" id="UP000829720"/>
    </source>
</evidence>
<dbReference type="Pfam" id="PF02825">
    <property type="entry name" value="WWE"/>
    <property type="match status" value="5"/>
</dbReference>
<feature type="domain" description="WWE" evidence="8">
    <location>
        <begin position="709"/>
        <end position="790"/>
    </location>
</feature>
<comment type="caution">
    <text evidence="9">The sequence shown here is derived from an EMBL/GenBank/DDBJ whole genome shotgun (WGS) entry which is preliminary data.</text>
</comment>
<dbReference type="Proteomes" id="UP000829720">
    <property type="component" value="Unassembled WGS sequence"/>
</dbReference>
<dbReference type="InterPro" id="IPR037197">
    <property type="entry name" value="WWE_dom_sf"/>
</dbReference>